<protein>
    <submittedName>
        <fullName evidence="3">Uncharacterized protein</fullName>
    </submittedName>
</protein>
<reference evidence="3" key="1">
    <citation type="submission" date="2023-04" db="EMBL/GenBank/DDBJ databases">
        <authorList>
            <person name="Vijverberg K."/>
            <person name="Xiong W."/>
            <person name="Schranz E."/>
        </authorList>
    </citation>
    <scope>NUCLEOTIDE SEQUENCE</scope>
</reference>
<organism evidence="3 4">
    <name type="scientific">Lactuca saligna</name>
    <name type="common">Willowleaf lettuce</name>
    <dbReference type="NCBI Taxonomy" id="75948"/>
    <lineage>
        <taxon>Eukaryota</taxon>
        <taxon>Viridiplantae</taxon>
        <taxon>Streptophyta</taxon>
        <taxon>Embryophyta</taxon>
        <taxon>Tracheophyta</taxon>
        <taxon>Spermatophyta</taxon>
        <taxon>Magnoliopsida</taxon>
        <taxon>eudicotyledons</taxon>
        <taxon>Gunneridae</taxon>
        <taxon>Pentapetalae</taxon>
        <taxon>asterids</taxon>
        <taxon>campanulids</taxon>
        <taxon>Asterales</taxon>
        <taxon>Asteraceae</taxon>
        <taxon>Cichorioideae</taxon>
        <taxon>Cichorieae</taxon>
        <taxon>Lactucinae</taxon>
        <taxon>Lactuca</taxon>
    </lineage>
</organism>
<dbReference type="Proteomes" id="UP001177003">
    <property type="component" value="Chromosome 9"/>
</dbReference>
<dbReference type="AlphaFoldDB" id="A0AA36A360"/>
<accession>A0AA36A360</accession>
<evidence type="ECO:0000313" key="4">
    <source>
        <dbReference type="Proteomes" id="UP001177003"/>
    </source>
</evidence>
<keyword evidence="4" id="KW-1185">Reference proteome</keyword>
<feature type="compositionally biased region" description="Basic and acidic residues" evidence="2">
    <location>
        <begin position="37"/>
        <end position="49"/>
    </location>
</feature>
<feature type="coiled-coil region" evidence="1">
    <location>
        <begin position="51"/>
        <end position="78"/>
    </location>
</feature>
<feature type="region of interest" description="Disordered" evidence="2">
    <location>
        <begin position="14"/>
        <end position="49"/>
    </location>
</feature>
<sequence>MLDIIQGVLESSIPNQGGELTKTFGSGKGAEEEDETDKLKCKARDTEQDENLRVANEVEEKEKTAREAKDTLKTQKTLFPLWTLEQILNEAIDYPNAYSLEPVAFDKIVNAPIPNYDVDQALFSFNLKHIKPQYETWSSKKITVVKVFEPIETESFLNARFKVAHGTASSTLEFNLTDMTYLNPLI</sequence>
<dbReference type="EMBL" id="OX465085">
    <property type="protein sequence ID" value="CAI9302956.1"/>
    <property type="molecule type" value="Genomic_DNA"/>
</dbReference>
<proteinExistence type="predicted"/>
<name>A0AA36A360_LACSI</name>
<evidence type="ECO:0000313" key="3">
    <source>
        <dbReference type="EMBL" id="CAI9302956.1"/>
    </source>
</evidence>
<gene>
    <name evidence="3" type="ORF">LSALG_LOCUS41418</name>
</gene>
<keyword evidence="1" id="KW-0175">Coiled coil</keyword>
<evidence type="ECO:0000256" key="2">
    <source>
        <dbReference type="SAM" id="MobiDB-lite"/>
    </source>
</evidence>
<evidence type="ECO:0000256" key="1">
    <source>
        <dbReference type="SAM" id="Coils"/>
    </source>
</evidence>